<dbReference type="RefSeq" id="WP_377493988.1">
    <property type="nucleotide sequence ID" value="NZ_JBHMDO010000021.1"/>
</dbReference>
<dbReference type="PANTHER" id="PTHR42713">
    <property type="entry name" value="HISTIDINE KINASE-RELATED"/>
    <property type="match status" value="1"/>
</dbReference>
<dbReference type="InterPro" id="IPR020449">
    <property type="entry name" value="Tscrpt_reg_AraC-type_HTH"/>
</dbReference>
<evidence type="ECO:0000256" key="5">
    <source>
        <dbReference type="ARBA" id="ARBA00023015"/>
    </source>
</evidence>
<dbReference type="SUPFAM" id="SSF46689">
    <property type="entry name" value="Homeodomain-like"/>
    <property type="match status" value="2"/>
</dbReference>
<dbReference type="Gene3D" id="1.10.10.60">
    <property type="entry name" value="Homeodomain-like"/>
    <property type="match status" value="2"/>
</dbReference>
<evidence type="ECO:0000256" key="6">
    <source>
        <dbReference type="ARBA" id="ARBA00023125"/>
    </source>
</evidence>
<dbReference type="InterPro" id="IPR011006">
    <property type="entry name" value="CheY-like_superfamily"/>
</dbReference>
<dbReference type="InterPro" id="IPR051552">
    <property type="entry name" value="HptR"/>
</dbReference>
<evidence type="ECO:0000259" key="10">
    <source>
        <dbReference type="PROSITE" id="PS01124"/>
    </source>
</evidence>
<evidence type="ECO:0000256" key="3">
    <source>
        <dbReference type="ARBA" id="ARBA00022553"/>
    </source>
</evidence>
<sequence>MYNVMIVDDEPLVRLALHRMIDWEGLGFRIADEASDGEEALAKLRKTEPIDLLLLDINMPRMNGIRLLQAIKAADGLPSRPAAVVLSAYSEYAYVREAFLLGALDYIVKADMDETHIGSVLNKVKDHLASARNRQAAAEPAPSAATIMDRREREERLRSLLAPEAQTRASATGDPPAGALAGLFSSSDDAAPASATSAEAGKERLSTEAVAGSEAGDADGACGSAQFLLPWTVNVKAAVIQLPGEACDDERLGFLRQTVSSLFAAAEIPHELCEVEPGWWAVLASFPEDRSASAIHAKLAAVLSTAQTRLRQYMNASVSIGISRTAQDGGQWRALFGEAKSLAALSYFHGFGSMYYYETHGSRLTEFGQADRSALARLRGMIAAALEKPDDAELRSAWEEVAKHRAAMAAWTREELRQWMTDLLWESSSLLYKRGLRWEALQGGGRHPEEAVHRHDTLDGALQAVRELLLQIRGMLHGGQPEMGRRYSPPVAMAKRILDEHFREDVNQALVSRMAGVSESYLSKQFAKEVGCNFVPYLTNLRIGEAKRLLVQGVKIADASERVGYLNPEHFSRLFKKVTGVSPSAYRDEHCVSFQQT</sequence>
<dbReference type="PROSITE" id="PS00041">
    <property type="entry name" value="HTH_ARAC_FAMILY_1"/>
    <property type="match status" value="1"/>
</dbReference>
<keyword evidence="5" id="KW-0805">Transcription regulation</keyword>
<dbReference type="Pfam" id="PF12833">
    <property type="entry name" value="HTH_18"/>
    <property type="match status" value="1"/>
</dbReference>
<dbReference type="SUPFAM" id="SSF52172">
    <property type="entry name" value="CheY-like"/>
    <property type="match status" value="1"/>
</dbReference>
<dbReference type="PROSITE" id="PS01124">
    <property type="entry name" value="HTH_ARAC_FAMILY_2"/>
    <property type="match status" value="1"/>
</dbReference>
<name>A0ABV5KPN2_9BACL</name>
<organism evidence="12 13">
    <name type="scientific">Paenibacillus aurantiacus</name>
    <dbReference type="NCBI Taxonomy" id="1936118"/>
    <lineage>
        <taxon>Bacteria</taxon>
        <taxon>Bacillati</taxon>
        <taxon>Bacillota</taxon>
        <taxon>Bacilli</taxon>
        <taxon>Bacillales</taxon>
        <taxon>Paenibacillaceae</taxon>
        <taxon>Paenibacillus</taxon>
    </lineage>
</organism>
<dbReference type="Proteomes" id="UP001589747">
    <property type="component" value="Unassembled WGS sequence"/>
</dbReference>
<keyword evidence="4" id="KW-0902">Two-component regulatory system</keyword>
<dbReference type="InterPro" id="IPR018060">
    <property type="entry name" value="HTH_AraC"/>
</dbReference>
<dbReference type="CDD" id="cd17536">
    <property type="entry name" value="REC_YesN-like"/>
    <property type="match status" value="1"/>
</dbReference>
<gene>
    <name evidence="12" type="ORF">ACFFSY_11610</name>
</gene>
<dbReference type="SMART" id="SM00342">
    <property type="entry name" value="HTH_ARAC"/>
    <property type="match status" value="1"/>
</dbReference>
<evidence type="ECO:0000256" key="7">
    <source>
        <dbReference type="ARBA" id="ARBA00023163"/>
    </source>
</evidence>
<keyword evidence="2" id="KW-0963">Cytoplasm</keyword>
<keyword evidence="13" id="KW-1185">Reference proteome</keyword>
<dbReference type="InterPro" id="IPR009057">
    <property type="entry name" value="Homeodomain-like_sf"/>
</dbReference>
<accession>A0ABV5KPN2</accession>
<dbReference type="PRINTS" id="PR00032">
    <property type="entry name" value="HTHARAC"/>
</dbReference>
<evidence type="ECO:0000256" key="2">
    <source>
        <dbReference type="ARBA" id="ARBA00022490"/>
    </source>
</evidence>
<evidence type="ECO:0000256" key="4">
    <source>
        <dbReference type="ARBA" id="ARBA00023012"/>
    </source>
</evidence>
<evidence type="ECO:0000259" key="11">
    <source>
        <dbReference type="PROSITE" id="PS50110"/>
    </source>
</evidence>
<dbReference type="InterPro" id="IPR001789">
    <property type="entry name" value="Sig_transdc_resp-reg_receiver"/>
</dbReference>
<dbReference type="PROSITE" id="PS50110">
    <property type="entry name" value="RESPONSE_REGULATORY"/>
    <property type="match status" value="1"/>
</dbReference>
<dbReference type="EMBL" id="JBHMDO010000021">
    <property type="protein sequence ID" value="MFB9326561.1"/>
    <property type="molecule type" value="Genomic_DNA"/>
</dbReference>
<keyword evidence="6" id="KW-0238">DNA-binding</keyword>
<dbReference type="InterPro" id="IPR018062">
    <property type="entry name" value="HTH_AraC-typ_CS"/>
</dbReference>
<evidence type="ECO:0000313" key="13">
    <source>
        <dbReference type="Proteomes" id="UP001589747"/>
    </source>
</evidence>
<evidence type="ECO:0000256" key="8">
    <source>
        <dbReference type="PROSITE-ProRule" id="PRU00169"/>
    </source>
</evidence>
<dbReference type="PANTHER" id="PTHR42713:SF3">
    <property type="entry name" value="TRANSCRIPTIONAL REGULATORY PROTEIN HPTR"/>
    <property type="match status" value="1"/>
</dbReference>
<keyword evidence="7" id="KW-0804">Transcription</keyword>
<comment type="subcellular location">
    <subcellularLocation>
        <location evidence="1">Cytoplasm</location>
    </subcellularLocation>
</comment>
<feature type="compositionally biased region" description="Low complexity" evidence="9">
    <location>
        <begin position="185"/>
        <end position="198"/>
    </location>
</feature>
<feature type="domain" description="Response regulatory" evidence="11">
    <location>
        <begin position="3"/>
        <end position="124"/>
    </location>
</feature>
<keyword evidence="3 8" id="KW-0597">Phosphoprotein</keyword>
<comment type="caution">
    <text evidence="12">The sequence shown here is derived from an EMBL/GenBank/DDBJ whole genome shotgun (WGS) entry which is preliminary data.</text>
</comment>
<feature type="region of interest" description="Disordered" evidence="9">
    <location>
        <begin position="162"/>
        <end position="216"/>
    </location>
</feature>
<dbReference type="SMART" id="SM00448">
    <property type="entry name" value="REC"/>
    <property type="match status" value="1"/>
</dbReference>
<dbReference type="Pfam" id="PF00072">
    <property type="entry name" value="Response_reg"/>
    <property type="match status" value="1"/>
</dbReference>
<reference evidence="12 13" key="1">
    <citation type="submission" date="2024-09" db="EMBL/GenBank/DDBJ databases">
        <authorList>
            <person name="Sun Q."/>
            <person name="Mori K."/>
        </authorList>
    </citation>
    <scope>NUCLEOTIDE SEQUENCE [LARGE SCALE GENOMIC DNA]</scope>
    <source>
        <strain evidence="12 13">TISTR 2452</strain>
    </source>
</reference>
<feature type="domain" description="HTH araC/xylS-type" evidence="10">
    <location>
        <begin position="492"/>
        <end position="589"/>
    </location>
</feature>
<dbReference type="Gene3D" id="3.40.50.2300">
    <property type="match status" value="1"/>
</dbReference>
<proteinExistence type="predicted"/>
<protein>
    <submittedName>
        <fullName evidence="12">Response regulator</fullName>
    </submittedName>
</protein>
<feature type="modified residue" description="4-aspartylphosphate" evidence="8">
    <location>
        <position position="56"/>
    </location>
</feature>
<evidence type="ECO:0000256" key="9">
    <source>
        <dbReference type="SAM" id="MobiDB-lite"/>
    </source>
</evidence>
<evidence type="ECO:0000256" key="1">
    <source>
        <dbReference type="ARBA" id="ARBA00004496"/>
    </source>
</evidence>
<evidence type="ECO:0000313" key="12">
    <source>
        <dbReference type="EMBL" id="MFB9326561.1"/>
    </source>
</evidence>